<protein>
    <recommendedName>
        <fullName evidence="4">Tat pathway signal sequence domain protein</fullName>
    </recommendedName>
</protein>
<name>A0A5M6IZ95_9PROT</name>
<accession>A0A5M6IZ95</accession>
<dbReference type="RefSeq" id="WP_150039412.1">
    <property type="nucleotide sequence ID" value="NZ_OW485601.1"/>
</dbReference>
<dbReference type="Proteomes" id="UP000325255">
    <property type="component" value="Unassembled WGS sequence"/>
</dbReference>
<evidence type="ECO:0008006" key="4">
    <source>
        <dbReference type="Google" id="ProtNLM"/>
    </source>
</evidence>
<evidence type="ECO:0000313" key="3">
    <source>
        <dbReference type="Proteomes" id="UP000325255"/>
    </source>
</evidence>
<keyword evidence="1" id="KW-0732">Signal</keyword>
<feature type="chain" id="PRO_5024370250" description="Tat pathway signal sequence domain protein" evidence="1">
    <location>
        <begin position="22"/>
        <end position="203"/>
    </location>
</feature>
<gene>
    <name evidence="2" type="ORF">F1189_04430</name>
</gene>
<dbReference type="AlphaFoldDB" id="A0A5M6IZ95"/>
<organism evidence="2 3">
    <name type="scientific">Rhodovastum atsumiense</name>
    <dbReference type="NCBI Taxonomy" id="504468"/>
    <lineage>
        <taxon>Bacteria</taxon>
        <taxon>Pseudomonadati</taxon>
        <taxon>Pseudomonadota</taxon>
        <taxon>Alphaproteobacteria</taxon>
        <taxon>Acetobacterales</taxon>
        <taxon>Acetobacteraceae</taxon>
        <taxon>Rhodovastum</taxon>
    </lineage>
</organism>
<proteinExistence type="predicted"/>
<evidence type="ECO:0000313" key="2">
    <source>
        <dbReference type="EMBL" id="KAA5613664.1"/>
    </source>
</evidence>
<keyword evidence="3" id="KW-1185">Reference proteome</keyword>
<comment type="caution">
    <text evidence="2">The sequence shown here is derived from an EMBL/GenBank/DDBJ whole genome shotgun (WGS) entry which is preliminary data.</text>
</comment>
<reference evidence="2 3" key="1">
    <citation type="submission" date="2019-09" db="EMBL/GenBank/DDBJ databases">
        <title>Genome sequence of Rhodovastum atsumiense, a diverse member of the Acetobacteraceae family of non-sulfur purple photosynthetic bacteria.</title>
        <authorList>
            <person name="Meyer T."/>
            <person name="Kyndt J."/>
        </authorList>
    </citation>
    <scope>NUCLEOTIDE SEQUENCE [LARGE SCALE GENOMIC DNA]</scope>
    <source>
        <strain evidence="2 3">DSM 21279</strain>
    </source>
</reference>
<dbReference type="EMBL" id="VWPK01000005">
    <property type="protein sequence ID" value="KAA5613664.1"/>
    <property type="molecule type" value="Genomic_DNA"/>
</dbReference>
<feature type="signal peptide" evidence="1">
    <location>
        <begin position="1"/>
        <end position="21"/>
    </location>
</feature>
<evidence type="ECO:0000256" key="1">
    <source>
        <dbReference type="SAM" id="SignalP"/>
    </source>
</evidence>
<sequence length="203" mass="21235">MMILRRLVLATLLMIPAGAWAQQSQNPNPSFNLANRASGAVKEFFATPAGRANWGRDRLDGKGLAAGASFPVRLPADGNCIYDLRVVFADGRSEEQRGVNACKIETVSVGQATAGATAPAGRGLTLKNESTSPITEALVRPVGGNGQPVTNLTQGSTIAAGAEGRFELPGNACVFDLRVKFADGQVRTKNGADLCRSPVQGVR</sequence>
<dbReference type="OrthoDB" id="464386at2"/>